<sequence length="103" mass="11498">MSWIRRLDLIDPYYTRSPLIVRETSILDPSSFFPSFFHDDEDVEDLAFPFGFPSPSPLDLFETVTDLVKSRYIPVLQVSSGSPDGGAGVSSPVSLRPSFRAQN</sequence>
<evidence type="ECO:0000256" key="1">
    <source>
        <dbReference type="SAM" id="MobiDB-lite"/>
    </source>
</evidence>
<proteinExistence type="predicted"/>
<dbReference type="AlphaFoldDB" id="A0A3P5YI01"/>
<name>A0A3P5YI01_BRACM</name>
<dbReference type="EMBL" id="LR031569">
    <property type="protein sequence ID" value="VDC67317.1"/>
    <property type="molecule type" value="Genomic_DNA"/>
</dbReference>
<evidence type="ECO:0000313" key="2">
    <source>
        <dbReference type="EMBL" id="CAG7871372.1"/>
    </source>
</evidence>
<dbReference type="Gramene" id="A06p36120.2_BraZ1">
    <property type="protein sequence ID" value="A06p36120.2_BraZ1.CDS.1"/>
    <property type="gene ID" value="A06g36120.2_BraZ1"/>
</dbReference>
<feature type="region of interest" description="Disordered" evidence="1">
    <location>
        <begin position="78"/>
        <end position="103"/>
    </location>
</feature>
<accession>A0A3P5YI01</accession>
<dbReference type="Proteomes" id="UP000694005">
    <property type="component" value="Chromosome A06"/>
</dbReference>
<gene>
    <name evidence="3" type="ORF">BRAA06T25857Z</name>
    <name evidence="2" type="ORF">BRAPAZ1V2_A06P36120.2</name>
</gene>
<reference evidence="3" key="1">
    <citation type="submission" date="2018-11" db="EMBL/GenBank/DDBJ databases">
        <authorList>
            <consortium name="Genoscope - CEA"/>
            <person name="William W."/>
        </authorList>
    </citation>
    <scope>NUCLEOTIDE SEQUENCE</scope>
</reference>
<protein>
    <submittedName>
        <fullName evidence="2">Uncharacterized protein</fullName>
    </submittedName>
</protein>
<organism evidence="3">
    <name type="scientific">Brassica campestris</name>
    <name type="common">Field mustard</name>
    <dbReference type="NCBI Taxonomy" id="3711"/>
    <lineage>
        <taxon>Eukaryota</taxon>
        <taxon>Viridiplantae</taxon>
        <taxon>Streptophyta</taxon>
        <taxon>Embryophyta</taxon>
        <taxon>Tracheophyta</taxon>
        <taxon>Spermatophyta</taxon>
        <taxon>Magnoliopsida</taxon>
        <taxon>eudicotyledons</taxon>
        <taxon>Gunneridae</taxon>
        <taxon>Pentapetalae</taxon>
        <taxon>rosids</taxon>
        <taxon>malvids</taxon>
        <taxon>Brassicales</taxon>
        <taxon>Brassicaceae</taxon>
        <taxon>Brassiceae</taxon>
        <taxon>Brassica</taxon>
    </lineage>
</organism>
<evidence type="ECO:0000313" key="3">
    <source>
        <dbReference type="EMBL" id="VDC67317.1"/>
    </source>
</evidence>
<dbReference type="EMBL" id="LS974622">
    <property type="protein sequence ID" value="CAG7871372.1"/>
    <property type="molecule type" value="Genomic_DNA"/>
</dbReference>